<evidence type="ECO:0000313" key="2">
    <source>
        <dbReference type="EMBL" id="NIY47263.1"/>
    </source>
</evidence>
<evidence type="ECO:0000313" key="3">
    <source>
        <dbReference type="Proteomes" id="UP000697927"/>
    </source>
</evidence>
<accession>A0ABX0VJT5</accession>
<comment type="caution">
    <text evidence="2">The sequence shown here is derived from an EMBL/GenBank/DDBJ whole genome shotgun (WGS) entry which is preliminary data.</text>
</comment>
<evidence type="ECO:0000256" key="1">
    <source>
        <dbReference type="SAM" id="SignalP"/>
    </source>
</evidence>
<dbReference type="Proteomes" id="UP000697927">
    <property type="component" value="Unassembled WGS sequence"/>
</dbReference>
<organism evidence="2 3">
    <name type="scientific">Cedecea colo</name>
    <dbReference type="NCBI Taxonomy" id="2552946"/>
    <lineage>
        <taxon>Bacteria</taxon>
        <taxon>Pseudomonadati</taxon>
        <taxon>Pseudomonadota</taxon>
        <taxon>Gammaproteobacteria</taxon>
        <taxon>Enterobacterales</taxon>
        <taxon>Enterobacteriaceae</taxon>
        <taxon>Cedecea</taxon>
    </lineage>
</organism>
<keyword evidence="1" id="KW-0732">Signal</keyword>
<proteinExistence type="predicted"/>
<keyword evidence="3" id="KW-1185">Reference proteome</keyword>
<gene>
    <name evidence="2" type="ORF">E2L00_06875</name>
</gene>
<reference evidence="2 3" key="1">
    <citation type="journal article" date="2020" name="Microorganisms">
        <title>Polyphasic Characterisation of Cedecea colo sp. nov., a New Enteric Bacterium Isolated from the Koala Hindgut.</title>
        <authorList>
            <person name="Boath J.M."/>
            <person name="Dakhal S."/>
            <person name="Van T.T.H."/>
            <person name="Moore R.J."/>
            <person name="Dekiwadia C."/>
            <person name="Macreadie I.G."/>
        </authorList>
    </citation>
    <scope>NUCLEOTIDE SEQUENCE [LARGE SCALE GENOMIC DNA]</scope>
    <source>
        <strain evidence="2 3">ZA</strain>
    </source>
</reference>
<dbReference type="EMBL" id="SOYS01000002">
    <property type="protein sequence ID" value="NIY47263.1"/>
    <property type="molecule type" value="Genomic_DNA"/>
</dbReference>
<feature type="chain" id="PRO_5046639272" evidence="1">
    <location>
        <begin position="20"/>
        <end position="98"/>
    </location>
</feature>
<sequence length="98" mass="10826">MRKLILALLIASTSTLASAENDALKQIKSAPDVLCADHANKAECQRGIRTLLMAVNNLSALNVMCEENKELRGKMDEKLKYQCDSAKEVSEYIKTLTP</sequence>
<name>A0ABX0VJT5_9ENTR</name>
<protein>
    <submittedName>
        <fullName evidence="2">Uncharacterized protein</fullName>
    </submittedName>
</protein>
<feature type="signal peptide" evidence="1">
    <location>
        <begin position="1"/>
        <end position="19"/>
    </location>
</feature>